<dbReference type="Pfam" id="PF13347">
    <property type="entry name" value="MFS_2"/>
    <property type="match status" value="1"/>
</dbReference>
<proteinExistence type="predicted"/>
<protein>
    <submittedName>
        <fullName evidence="2">Sugar transporter, glycoside-pentoside-hexuronide (GPH):cation symporter family</fullName>
    </submittedName>
</protein>
<dbReference type="InterPro" id="IPR036259">
    <property type="entry name" value="MFS_trans_sf"/>
</dbReference>
<keyword evidence="1" id="KW-1133">Transmembrane helix</keyword>
<keyword evidence="2" id="KW-0762">Sugar transport</keyword>
<accession>K1TGQ1</accession>
<reference evidence="2" key="1">
    <citation type="journal article" date="2013" name="Environ. Microbiol.">
        <title>Microbiota from the distal guts of lean and obese adolescents exhibit partial functional redundancy besides clear differences in community structure.</title>
        <authorList>
            <person name="Ferrer M."/>
            <person name="Ruiz A."/>
            <person name="Lanza F."/>
            <person name="Haange S.B."/>
            <person name="Oberbach A."/>
            <person name="Till H."/>
            <person name="Bargiela R."/>
            <person name="Campoy C."/>
            <person name="Segura M.T."/>
            <person name="Richter M."/>
            <person name="von Bergen M."/>
            <person name="Seifert J."/>
            <person name="Suarez A."/>
        </authorList>
    </citation>
    <scope>NUCLEOTIDE SEQUENCE</scope>
</reference>
<feature type="non-terminal residue" evidence="2">
    <location>
        <position position="174"/>
    </location>
</feature>
<dbReference type="AlphaFoldDB" id="K1TGQ1"/>
<organism evidence="2">
    <name type="scientific">human gut metagenome</name>
    <dbReference type="NCBI Taxonomy" id="408170"/>
    <lineage>
        <taxon>unclassified sequences</taxon>
        <taxon>metagenomes</taxon>
        <taxon>organismal metagenomes</taxon>
    </lineage>
</organism>
<keyword evidence="2" id="KW-0813">Transport</keyword>
<feature type="transmembrane region" description="Helical" evidence="1">
    <location>
        <begin position="41"/>
        <end position="58"/>
    </location>
</feature>
<dbReference type="EMBL" id="AJWZ01003991">
    <property type="protein sequence ID" value="EKC66704.1"/>
    <property type="molecule type" value="Genomic_DNA"/>
</dbReference>
<comment type="caution">
    <text evidence="2">The sequence shown here is derived from an EMBL/GenBank/DDBJ whole genome shotgun (WGS) entry which is preliminary data.</text>
</comment>
<keyword evidence="1" id="KW-0472">Membrane</keyword>
<feature type="non-terminal residue" evidence="2">
    <location>
        <position position="1"/>
    </location>
</feature>
<evidence type="ECO:0000256" key="1">
    <source>
        <dbReference type="SAM" id="Phobius"/>
    </source>
</evidence>
<dbReference type="SUPFAM" id="SSF103473">
    <property type="entry name" value="MFS general substrate transporter"/>
    <property type="match status" value="1"/>
</dbReference>
<sequence length="174" mass="18948">FTNKNLLMVSLTKFTGFGRGVYSTVSLYIAVYLLGSKDLKIALLLPMGIGTAVGMLIVKKLLKMLDTKKVYIVCCLYGALSLTVLFLVSKAIGFVPKELTIPFLIINFFVGLQHGNTNLTPNVMIADCVDEIEWKTGKRQEGLCYAGFGFFSKVAAALTKSFGPALVVWAGYVT</sequence>
<gene>
    <name evidence="2" type="ORF">OBE_05804</name>
</gene>
<feature type="transmembrane region" description="Helical" evidence="1">
    <location>
        <begin position="70"/>
        <end position="88"/>
    </location>
</feature>
<feature type="transmembrane region" description="Helical" evidence="1">
    <location>
        <begin position="16"/>
        <end position="35"/>
    </location>
</feature>
<dbReference type="Gene3D" id="1.20.1250.20">
    <property type="entry name" value="MFS general substrate transporter like domains"/>
    <property type="match status" value="1"/>
</dbReference>
<evidence type="ECO:0000313" key="2">
    <source>
        <dbReference type="EMBL" id="EKC66704.1"/>
    </source>
</evidence>
<name>K1TGQ1_9ZZZZ</name>
<keyword evidence="1" id="KW-0812">Transmembrane</keyword>